<feature type="chain" id="PRO_5012837575" description="TIGR03016 family PEP-CTERM system-associated outer membrane protein" evidence="1">
    <location>
        <begin position="28"/>
        <end position="428"/>
    </location>
</feature>
<evidence type="ECO:0000313" key="3">
    <source>
        <dbReference type="Proteomes" id="UP000183794"/>
    </source>
</evidence>
<dbReference type="AlphaFoldDB" id="A0A1K9Z4N9"/>
<dbReference type="Proteomes" id="UP000183794">
    <property type="component" value="Unassembled WGS sequence"/>
</dbReference>
<accession>A0A1K9Z4N9</accession>
<evidence type="ECO:0008006" key="4">
    <source>
        <dbReference type="Google" id="ProtNLM"/>
    </source>
</evidence>
<organism evidence="2 3">
    <name type="scientific">Moritella viscosa</name>
    <dbReference type="NCBI Taxonomy" id="80854"/>
    <lineage>
        <taxon>Bacteria</taxon>
        <taxon>Pseudomonadati</taxon>
        <taxon>Pseudomonadota</taxon>
        <taxon>Gammaproteobacteria</taxon>
        <taxon>Alteromonadales</taxon>
        <taxon>Moritellaceae</taxon>
        <taxon>Moritella</taxon>
    </lineage>
</organism>
<sequence length="428" mass="49305">MNMSSNTIRICITISSFSILYGSNALASESDVRDSFVEVGAEYEYSDNIYKLPNRKKDGTTTTAGVELSYKQSKANNRITLNYNAEYSETSNADLQSNSYWIGHTAVSQDVFSKHLLFNLEHTRQRYLIDQTKTALDSNKDERDLLTAGLQWRIPYSHRTTFTLGTTHTQTWFKEEKINDNSTNEGQVSLQYALDDISEIQLSYVRSQNKFDDFDYTYDEHKLDVRLTRQYLRGNYAFNAGGNRVDTSSEKYDGYHYGFTIDARLHRYLFIFSASQVLTNTSAQVGTDDELDFSNNKLFYRTNISLQQQYTSLNKRLLSTVRLYYDNDDAIASINGSDIRDQDRYGAYGELTWSFTNKLSANLSLNYYSAELSSNDTKQFTEAKIGSRYSLNSSIYIQFTASFEKQNSMQNSAGYKEKHYATRIAFRY</sequence>
<dbReference type="EMBL" id="FPLD01000045">
    <property type="protein sequence ID" value="SGY93213.1"/>
    <property type="molecule type" value="Genomic_DNA"/>
</dbReference>
<reference evidence="2 3" key="1">
    <citation type="submission" date="2016-11" db="EMBL/GenBank/DDBJ databases">
        <authorList>
            <person name="Jaros S."/>
            <person name="Januszkiewicz K."/>
            <person name="Wedrychowicz H."/>
        </authorList>
    </citation>
    <scope>NUCLEOTIDE SEQUENCE [LARGE SCALE GENOMIC DNA]</scope>
    <source>
        <strain evidence="2">NVI 5450</strain>
    </source>
</reference>
<name>A0A1K9Z4N9_9GAMM</name>
<protein>
    <recommendedName>
        <fullName evidence="4">TIGR03016 family PEP-CTERM system-associated outer membrane protein</fullName>
    </recommendedName>
</protein>
<feature type="signal peptide" evidence="1">
    <location>
        <begin position="1"/>
        <end position="27"/>
    </location>
</feature>
<proteinExistence type="predicted"/>
<evidence type="ECO:0000313" key="2">
    <source>
        <dbReference type="EMBL" id="SGY93213.1"/>
    </source>
</evidence>
<keyword evidence="1" id="KW-0732">Signal</keyword>
<gene>
    <name evidence="2" type="ORF">NVI5450_1454</name>
</gene>
<evidence type="ECO:0000256" key="1">
    <source>
        <dbReference type="SAM" id="SignalP"/>
    </source>
</evidence>